<evidence type="ECO:0000313" key="4">
    <source>
        <dbReference type="Proteomes" id="UP000193986"/>
    </source>
</evidence>
<evidence type="ECO:0000313" key="3">
    <source>
        <dbReference type="EMBL" id="ORY21004.1"/>
    </source>
</evidence>
<dbReference type="AlphaFoldDB" id="A0A1Y2AEZ7"/>
<dbReference type="GO" id="GO:0016853">
    <property type="term" value="F:isomerase activity"/>
    <property type="evidence" value="ECO:0007669"/>
    <property type="project" value="UniProtKB-KW"/>
</dbReference>
<name>A0A1Y2AEZ7_9TREE</name>
<dbReference type="InterPro" id="IPR003719">
    <property type="entry name" value="Phenazine_PhzF-like"/>
</dbReference>
<gene>
    <name evidence="3" type="ORF">BCR39DRAFT_562799</name>
</gene>
<proteinExistence type="inferred from homology"/>
<dbReference type="OrthoDB" id="75169at2759"/>
<keyword evidence="2" id="KW-0413">Isomerase</keyword>
<dbReference type="PIRSF" id="PIRSF016184">
    <property type="entry name" value="PhzC_PhzF"/>
    <property type="match status" value="1"/>
</dbReference>
<evidence type="ECO:0000256" key="1">
    <source>
        <dbReference type="ARBA" id="ARBA00008270"/>
    </source>
</evidence>
<dbReference type="FunCoup" id="A0A1Y2AEZ7">
    <property type="interactions" value="327"/>
</dbReference>
<dbReference type="STRING" id="71784.A0A1Y2AEZ7"/>
<dbReference type="Pfam" id="PF02567">
    <property type="entry name" value="PhzC-PhzF"/>
    <property type="match status" value="1"/>
</dbReference>
<accession>A0A1Y2AEZ7</accession>
<dbReference type="Gene3D" id="3.10.310.10">
    <property type="entry name" value="Diaminopimelate Epimerase, Chain A, domain 1"/>
    <property type="match status" value="2"/>
</dbReference>
<dbReference type="GO" id="GO:0005737">
    <property type="term" value="C:cytoplasm"/>
    <property type="evidence" value="ECO:0007669"/>
    <property type="project" value="TreeGrafter"/>
</dbReference>
<comment type="similarity">
    <text evidence="1">Belongs to the PhzF family.</text>
</comment>
<organism evidence="3 4">
    <name type="scientific">Naematelia encephala</name>
    <dbReference type="NCBI Taxonomy" id="71784"/>
    <lineage>
        <taxon>Eukaryota</taxon>
        <taxon>Fungi</taxon>
        <taxon>Dikarya</taxon>
        <taxon>Basidiomycota</taxon>
        <taxon>Agaricomycotina</taxon>
        <taxon>Tremellomycetes</taxon>
        <taxon>Tremellales</taxon>
        <taxon>Naemateliaceae</taxon>
        <taxon>Naematelia</taxon>
    </lineage>
</organism>
<dbReference type="PANTHER" id="PTHR13774:SF17">
    <property type="entry name" value="PHENAZINE BIOSYNTHESIS-LIKE DOMAIN-CONTAINING PROTEIN"/>
    <property type="match status" value="1"/>
</dbReference>
<keyword evidence="4" id="KW-1185">Reference proteome</keyword>
<evidence type="ECO:0000256" key="2">
    <source>
        <dbReference type="ARBA" id="ARBA00023235"/>
    </source>
</evidence>
<sequence length="317" mass="34448">MRVQYALINAFVEASDVSANESGNPAAVVLLPTPSVTSSTAGDVFAQFPPDATLQAIASALALPMTAFLLPIGRSTSKYAVRWFNPTEEAPLCGHATIALAHYLFNVRNIPTDRIELATRFHGMIAAEKKSSGAVGLDFPELRGLKVISEENEERRSLLENLGVEGMVEAVLISDRDWLVEMGPKVDLKNLKLDLAYLGRLHPRSLILTQVAAASSSSTIDAPHVYTRVIVTVPGFVNEDFATGSAHCCVIPYFFSHAPALARLQHAHGDDLGDTLRVQQLSSRGGRMVVTWKRHEKRVEIVSRGVLVKEDVVEVDG</sequence>
<dbReference type="EMBL" id="MCFC01000120">
    <property type="protein sequence ID" value="ORY21004.1"/>
    <property type="molecule type" value="Genomic_DNA"/>
</dbReference>
<dbReference type="Proteomes" id="UP000193986">
    <property type="component" value="Unassembled WGS sequence"/>
</dbReference>
<dbReference type="PANTHER" id="PTHR13774">
    <property type="entry name" value="PHENAZINE BIOSYNTHESIS PROTEIN"/>
    <property type="match status" value="1"/>
</dbReference>
<reference evidence="3 4" key="1">
    <citation type="submission" date="2016-07" db="EMBL/GenBank/DDBJ databases">
        <title>Pervasive Adenine N6-methylation of Active Genes in Fungi.</title>
        <authorList>
            <consortium name="DOE Joint Genome Institute"/>
            <person name="Mondo S.J."/>
            <person name="Dannebaum R.O."/>
            <person name="Kuo R.C."/>
            <person name="Labutti K."/>
            <person name="Haridas S."/>
            <person name="Kuo A."/>
            <person name="Salamov A."/>
            <person name="Ahrendt S.R."/>
            <person name="Lipzen A."/>
            <person name="Sullivan W."/>
            <person name="Andreopoulos W.B."/>
            <person name="Clum A."/>
            <person name="Lindquist E."/>
            <person name="Daum C."/>
            <person name="Ramamoorthy G.K."/>
            <person name="Gryganskyi A."/>
            <person name="Culley D."/>
            <person name="Magnuson J.K."/>
            <person name="James T.Y."/>
            <person name="O'Malley M.A."/>
            <person name="Stajich J.E."/>
            <person name="Spatafora J.W."/>
            <person name="Visel A."/>
            <person name="Grigoriev I.V."/>
        </authorList>
    </citation>
    <scope>NUCLEOTIDE SEQUENCE [LARGE SCALE GENOMIC DNA]</scope>
    <source>
        <strain evidence="3 4">68-887.2</strain>
    </source>
</reference>
<dbReference type="InParanoid" id="A0A1Y2AEZ7"/>
<comment type="caution">
    <text evidence="3">The sequence shown here is derived from an EMBL/GenBank/DDBJ whole genome shotgun (WGS) entry which is preliminary data.</text>
</comment>
<protein>
    <recommendedName>
        <fullName evidence="5">Phenazine biosynthesis PhzC/PhzF protein</fullName>
    </recommendedName>
</protein>
<evidence type="ECO:0008006" key="5">
    <source>
        <dbReference type="Google" id="ProtNLM"/>
    </source>
</evidence>
<dbReference type="SUPFAM" id="SSF54506">
    <property type="entry name" value="Diaminopimelate epimerase-like"/>
    <property type="match status" value="1"/>
</dbReference>